<accession>A0A7S3C5Z2</accession>
<dbReference type="AlphaFoldDB" id="A0A7S3C5Z2"/>
<reference evidence="1" key="1">
    <citation type="submission" date="2021-01" db="EMBL/GenBank/DDBJ databases">
        <authorList>
            <person name="Corre E."/>
            <person name="Pelletier E."/>
            <person name="Niang G."/>
            <person name="Scheremetjew M."/>
            <person name="Finn R."/>
            <person name="Kale V."/>
            <person name="Holt S."/>
            <person name="Cochrane G."/>
            <person name="Meng A."/>
            <person name="Brown T."/>
            <person name="Cohen L."/>
        </authorList>
    </citation>
    <scope>NUCLEOTIDE SEQUENCE</scope>
    <source>
        <strain evidence="1">CCMP281</strain>
    </source>
</reference>
<proteinExistence type="predicted"/>
<evidence type="ECO:0000313" key="1">
    <source>
        <dbReference type="EMBL" id="CAE0152888.1"/>
    </source>
</evidence>
<dbReference type="EMBL" id="HBHX01071817">
    <property type="protein sequence ID" value="CAE0152888.1"/>
    <property type="molecule type" value="Transcribed_RNA"/>
</dbReference>
<protein>
    <submittedName>
        <fullName evidence="1">Uncharacterized protein</fullName>
    </submittedName>
</protein>
<name>A0A7S3C5Z2_9EUKA</name>
<organism evidence="1">
    <name type="scientific">Haptolina ericina</name>
    <dbReference type="NCBI Taxonomy" id="156174"/>
    <lineage>
        <taxon>Eukaryota</taxon>
        <taxon>Haptista</taxon>
        <taxon>Haptophyta</taxon>
        <taxon>Prymnesiophyceae</taxon>
        <taxon>Prymnesiales</taxon>
        <taxon>Prymnesiaceae</taxon>
        <taxon>Haptolina</taxon>
    </lineage>
</organism>
<gene>
    <name evidence="1" type="ORF">HERI1096_LOCUS39721</name>
</gene>
<sequence>MLVRVEALCRLSLERLEQRADSTFRFRVGAMLRGTTDGDSRSQGDEIVARMARHMTTPDWVTISALPWRRLLVAAQRTHLYELGGRHSQGQLALGCFADYYLLSQDRYPSDSKSINVWDISCTERVAEIRNSEIHVWERLMNAGSKLILAGRDEGVAIYDMTHSDTTPGPAFDLRHRIRGLSAVCVSGDALFAVTEELIPFDVQDQILPVKLVRLSLDTGEEMDSADLPEGLAPSDYTHMCASGGGCHLFIPLCHRTDRGSDAFILRKAQHEGLHSMSGVYVYCTATMAPPLSFQPRQSVFVPGLRMLTADSSRVATISWMRTDGFCHCLVHDAMTLKPLIGWPLPEPSNAHVRSDRRTLLLQGDALFIGDGGRMCIDVWVWRTASIAHTLCWPAVNANCNVRSLVSDGRDLFVAFEAMEAGRTDEPIKVWAVPLL</sequence>